<evidence type="ECO:0000313" key="10">
    <source>
        <dbReference type="EMBL" id="OWA53002.1"/>
    </source>
</evidence>
<gene>
    <name evidence="10" type="ORF">BV898_17439</name>
</gene>
<feature type="compositionally biased region" description="Low complexity" evidence="8">
    <location>
        <begin position="109"/>
        <end position="127"/>
    </location>
</feature>
<comment type="cofactor">
    <cofactor evidence="7">
        <name>Zn(2+)</name>
        <dbReference type="ChEBI" id="CHEBI:29105"/>
    </cofactor>
    <text evidence="7">Binds 1 zinc ion per subunit.</text>
</comment>
<dbReference type="Gene3D" id="3.40.390.10">
    <property type="entry name" value="Collagenase (Catalytic Domain)"/>
    <property type="match status" value="1"/>
</dbReference>
<dbReference type="GO" id="GO:0004222">
    <property type="term" value="F:metalloendopeptidase activity"/>
    <property type="evidence" value="ECO:0007669"/>
    <property type="project" value="UniProtKB-UniRule"/>
</dbReference>
<dbReference type="SUPFAM" id="SSF55486">
    <property type="entry name" value="Metalloproteases ('zincins'), catalytic domain"/>
    <property type="match status" value="1"/>
</dbReference>
<comment type="caution">
    <text evidence="10">The sequence shown here is derived from an EMBL/GenBank/DDBJ whole genome shotgun (WGS) entry which is preliminary data.</text>
</comment>
<dbReference type="GO" id="GO:0046872">
    <property type="term" value="F:metal ion binding"/>
    <property type="evidence" value="ECO:0007669"/>
    <property type="project" value="UniProtKB-KW"/>
</dbReference>
<sequence length="208" mass="22978">MHALGFEHEQSRMDRDQYVRIIYQNIPPSMHNQFAKYRSITSDLPYDYNSILHYAHNAFARRSDEDIPTILPNNGIASIGNRVVMSVLDVKRINLLYECPTTPAPDMPTTETTVSTTTLTTQQTSVDDSTDTPSIEATSTDSTSTERMITATSKAGKRPKSIPRCPASPNGLRVDSCQSAEDCITSDLGTMCCTFCISGDRCNNYCTG</sequence>
<dbReference type="PRINTS" id="PR00480">
    <property type="entry name" value="ASTACIN"/>
</dbReference>
<dbReference type="GO" id="GO:0006508">
    <property type="term" value="P:proteolysis"/>
    <property type="evidence" value="ECO:0007669"/>
    <property type="project" value="UniProtKB-KW"/>
</dbReference>
<dbReference type="EMBL" id="MTYJ01000297">
    <property type="protein sequence ID" value="OWA53002.1"/>
    <property type="molecule type" value="Genomic_DNA"/>
</dbReference>
<dbReference type="InterPro" id="IPR001506">
    <property type="entry name" value="Peptidase_M12A"/>
</dbReference>
<comment type="caution">
    <text evidence="6">Lacks conserved residue(s) required for the propagation of feature annotation.</text>
</comment>
<feature type="compositionally biased region" description="Polar residues" evidence="8">
    <location>
        <begin position="133"/>
        <end position="147"/>
    </location>
</feature>
<evidence type="ECO:0000256" key="4">
    <source>
        <dbReference type="ARBA" id="ARBA00022833"/>
    </source>
</evidence>
<dbReference type="EC" id="3.4.24.-" evidence="7"/>
<name>A0A9X6RMK2_HYPEX</name>
<keyword evidence="3 7" id="KW-0378">Hydrolase</keyword>
<feature type="domain" description="Peptidase M12A" evidence="9">
    <location>
        <begin position="1"/>
        <end position="100"/>
    </location>
</feature>
<keyword evidence="5 7" id="KW-0482">Metalloprotease</keyword>
<evidence type="ECO:0000256" key="7">
    <source>
        <dbReference type="RuleBase" id="RU361183"/>
    </source>
</evidence>
<keyword evidence="11" id="KW-1185">Reference proteome</keyword>
<accession>A0A9X6RMK2</accession>
<dbReference type="AlphaFoldDB" id="A0A9X6RMK2"/>
<dbReference type="InterPro" id="IPR024079">
    <property type="entry name" value="MetalloPept_cat_dom_sf"/>
</dbReference>
<evidence type="ECO:0000256" key="8">
    <source>
        <dbReference type="SAM" id="MobiDB-lite"/>
    </source>
</evidence>
<evidence type="ECO:0000256" key="1">
    <source>
        <dbReference type="ARBA" id="ARBA00022670"/>
    </source>
</evidence>
<dbReference type="PROSITE" id="PS51864">
    <property type="entry name" value="ASTACIN"/>
    <property type="match status" value="1"/>
</dbReference>
<dbReference type="PANTHER" id="PTHR10127">
    <property type="entry name" value="DISCOIDIN, CUB, EGF, LAMININ , AND ZINC METALLOPROTEASE DOMAIN CONTAINING"/>
    <property type="match status" value="1"/>
</dbReference>
<reference evidence="11" key="1">
    <citation type="submission" date="2017-01" db="EMBL/GenBank/DDBJ databases">
        <title>Comparative genomics of anhydrobiosis in the tardigrade Hypsibius dujardini.</title>
        <authorList>
            <person name="Yoshida Y."/>
            <person name="Koutsovoulos G."/>
            <person name="Laetsch D."/>
            <person name="Stevens L."/>
            <person name="Kumar S."/>
            <person name="Horikawa D."/>
            <person name="Ishino K."/>
            <person name="Komine S."/>
            <person name="Tomita M."/>
            <person name="Blaxter M."/>
            <person name="Arakawa K."/>
        </authorList>
    </citation>
    <scope>NUCLEOTIDE SEQUENCE [LARGE SCALE GENOMIC DNA]</scope>
    <source>
        <strain evidence="11">Z151</strain>
    </source>
</reference>
<dbReference type="PANTHER" id="PTHR10127:SF780">
    <property type="entry name" value="METALLOENDOPEPTIDASE"/>
    <property type="match status" value="1"/>
</dbReference>
<dbReference type="Proteomes" id="UP000192578">
    <property type="component" value="Unassembled WGS sequence"/>
</dbReference>
<proteinExistence type="predicted"/>
<feature type="region of interest" description="Disordered" evidence="8">
    <location>
        <begin position="104"/>
        <end position="147"/>
    </location>
</feature>
<evidence type="ECO:0000313" key="11">
    <source>
        <dbReference type="Proteomes" id="UP000192578"/>
    </source>
</evidence>
<evidence type="ECO:0000256" key="2">
    <source>
        <dbReference type="ARBA" id="ARBA00022723"/>
    </source>
</evidence>
<keyword evidence="1 7" id="KW-0645">Protease</keyword>
<evidence type="ECO:0000256" key="6">
    <source>
        <dbReference type="PROSITE-ProRule" id="PRU01211"/>
    </source>
</evidence>
<keyword evidence="4 7" id="KW-0862">Zinc</keyword>
<organism evidence="10 11">
    <name type="scientific">Hypsibius exemplaris</name>
    <name type="common">Freshwater tardigrade</name>
    <dbReference type="NCBI Taxonomy" id="2072580"/>
    <lineage>
        <taxon>Eukaryota</taxon>
        <taxon>Metazoa</taxon>
        <taxon>Ecdysozoa</taxon>
        <taxon>Tardigrada</taxon>
        <taxon>Eutardigrada</taxon>
        <taxon>Parachela</taxon>
        <taxon>Hypsibioidea</taxon>
        <taxon>Hypsibiidae</taxon>
        <taxon>Hypsibius</taxon>
    </lineage>
</organism>
<keyword evidence="2 7" id="KW-0479">Metal-binding</keyword>
<evidence type="ECO:0000259" key="9">
    <source>
        <dbReference type="PROSITE" id="PS51864"/>
    </source>
</evidence>
<evidence type="ECO:0000256" key="5">
    <source>
        <dbReference type="ARBA" id="ARBA00023049"/>
    </source>
</evidence>
<dbReference type="OrthoDB" id="291007at2759"/>
<dbReference type="Pfam" id="PF01400">
    <property type="entry name" value="Astacin"/>
    <property type="match status" value="1"/>
</dbReference>
<evidence type="ECO:0000256" key="3">
    <source>
        <dbReference type="ARBA" id="ARBA00022801"/>
    </source>
</evidence>
<protein>
    <recommendedName>
        <fullName evidence="7">Metalloendopeptidase</fullName>
        <ecNumber evidence="7">3.4.24.-</ecNumber>
    </recommendedName>
</protein>